<keyword evidence="3" id="KW-1185">Reference proteome</keyword>
<dbReference type="NCBIfam" id="TIGR00318">
    <property type="entry name" value="cyaB"/>
    <property type="match status" value="1"/>
</dbReference>
<protein>
    <submittedName>
        <fullName evidence="2">Putative adenylyl cyclase CyaB</fullName>
    </submittedName>
</protein>
<accession>I3TE31</accession>
<dbReference type="RefSeq" id="WP_014737269.1">
    <property type="nucleotide sequence ID" value="NC_017954.1"/>
</dbReference>
<feature type="domain" description="CYTH" evidence="1">
    <location>
        <begin position="1"/>
        <end position="173"/>
    </location>
</feature>
<dbReference type="Gene3D" id="2.40.320.10">
    <property type="entry name" value="Hypothetical Protein Pfu-838710-001"/>
    <property type="match status" value="1"/>
</dbReference>
<evidence type="ECO:0000313" key="3">
    <source>
        <dbReference type="Proteomes" id="UP000005270"/>
    </source>
</evidence>
<dbReference type="InterPro" id="IPR033469">
    <property type="entry name" value="CYTH-like_dom_sf"/>
</dbReference>
<dbReference type="STRING" id="1184251.TCELL_0594"/>
<reference evidence="2 3" key="1">
    <citation type="journal article" date="2012" name="J. Bacteriol.">
        <title>Complete genome sequence of the hyperthermophilic cellulolytic Crenarchaeon 'Thermogladius cellulolyticus' 1633.</title>
        <authorList>
            <person name="Mardanov A.V."/>
            <person name="Kochetkova T.V."/>
            <person name="Beletsky A.V."/>
            <person name="Bonch-Osmolovskaya E.A."/>
            <person name="Ravin N.V."/>
            <person name="Skryabin K.G."/>
        </authorList>
    </citation>
    <scope>NUCLEOTIDE SEQUENCE [LARGE SCALE GENOMIC DNA]</scope>
    <source>
        <strain evidence="3">DSM 22663 / VKM B-2946 / 1633</strain>
    </source>
</reference>
<dbReference type="CDD" id="cd07890">
    <property type="entry name" value="CYTH-like_AC_IV-like"/>
    <property type="match status" value="1"/>
</dbReference>
<dbReference type="PANTHER" id="PTHR21028">
    <property type="entry name" value="SI:CH211-156B7.4"/>
    <property type="match status" value="1"/>
</dbReference>
<dbReference type="Proteomes" id="UP000005270">
    <property type="component" value="Chromosome"/>
</dbReference>
<organism evidence="2 3">
    <name type="scientific">Thermogladius calderae (strain DSM 22663 / VKM B-2946 / 1633)</name>
    <dbReference type="NCBI Taxonomy" id="1184251"/>
    <lineage>
        <taxon>Archaea</taxon>
        <taxon>Thermoproteota</taxon>
        <taxon>Thermoprotei</taxon>
        <taxon>Desulfurococcales</taxon>
        <taxon>Desulfurococcaceae</taxon>
        <taxon>Thermogladius</taxon>
    </lineage>
</organism>
<gene>
    <name evidence="2" type="ordered locus">TCELL_0594</name>
</gene>
<dbReference type="eggNOG" id="arCOG01723">
    <property type="taxonomic scope" value="Archaea"/>
</dbReference>
<dbReference type="InParanoid" id="I3TE31"/>
<dbReference type="AlphaFoldDB" id="I3TE31"/>
<dbReference type="SUPFAM" id="SSF55154">
    <property type="entry name" value="CYTH-like phosphatases"/>
    <property type="match status" value="1"/>
</dbReference>
<proteinExistence type="predicted"/>
<dbReference type="HOGENOM" id="CLU_105244_2_0_2"/>
<name>I3TE31_THEC1</name>
<dbReference type="InterPro" id="IPR008173">
    <property type="entry name" value="Adenylyl_cyclase_CyaB"/>
</dbReference>
<dbReference type="PANTHER" id="PTHR21028:SF2">
    <property type="entry name" value="CYTH DOMAIN-CONTAINING PROTEIN"/>
    <property type="match status" value="1"/>
</dbReference>
<dbReference type="InterPro" id="IPR023577">
    <property type="entry name" value="CYTH_domain"/>
</dbReference>
<dbReference type="Pfam" id="PF01928">
    <property type="entry name" value="CYTH"/>
    <property type="match status" value="1"/>
</dbReference>
<evidence type="ECO:0000259" key="1">
    <source>
        <dbReference type="PROSITE" id="PS51707"/>
    </source>
</evidence>
<dbReference type="EMBL" id="CP003531">
    <property type="protein sequence ID" value="AFK51019.1"/>
    <property type="molecule type" value="Genomic_DNA"/>
</dbReference>
<dbReference type="SMART" id="SM01118">
    <property type="entry name" value="CYTH"/>
    <property type="match status" value="1"/>
</dbReference>
<sequence length="177" mass="20397">MYETEAKIRVNGSREAVVTWFTSIGFQYVDSCYEEDVYYTHPCRDFAETDEALRFRYRRCSSGDAYILTYKGPRVNEGFIKTRLELETRLEESQVKSVLRMLEMLGFTGKFVVRKNRVTLRNGGLTVSVDEVEDLGVFVEVEGKGIEPLLREVALTPWFGGFVGKTYLELMLEKSKV</sequence>
<dbReference type="GeneID" id="13012898"/>
<dbReference type="PROSITE" id="PS51707">
    <property type="entry name" value="CYTH"/>
    <property type="match status" value="1"/>
</dbReference>
<evidence type="ECO:0000313" key="2">
    <source>
        <dbReference type="EMBL" id="AFK51019.1"/>
    </source>
</evidence>
<dbReference type="OrthoDB" id="46040at2157"/>
<dbReference type="KEGG" id="thg:TCELL_0594"/>